<dbReference type="Proteomes" id="UP000473278">
    <property type="component" value="Unassembled WGS sequence"/>
</dbReference>
<keyword evidence="1" id="KW-1133">Transmembrane helix</keyword>
<proteinExistence type="predicted"/>
<reference evidence="2 3" key="1">
    <citation type="submission" date="2020-02" db="EMBL/GenBank/DDBJ databases">
        <title>Balneolaceae bacterium YR4-1, complete genome.</title>
        <authorList>
            <person name="Li Y."/>
            <person name="Wu S."/>
        </authorList>
    </citation>
    <scope>NUCLEOTIDE SEQUENCE [LARGE SCALE GENOMIC DNA]</scope>
    <source>
        <strain evidence="2 3">YR4-1</strain>
    </source>
</reference>
<keyword evidence="1" id="KW-0472">Membrane</keyword>
<dbReference type="AlphaFoldDB" id="A0A6M1T0H3"/>
<keyword evidence="1" id="KW-0812">Transmembrane</keyword>
<protein>
    <recommendedName>
        <fullName evidence="4">CbaC protein</fullName>
    </recommendedName>
</protein>
<comment type="caution">
    <text evidence="2">The sequence shown here is derived from an EMBL/GenBank/DDBJ whole genome shotgun (WGS) entry which is preliminary data.</text>
</comment>
<sequence>MNKKSFFEIAFGAALGIVLYQLIFQLIEAEGILEENFIVEVIIMAAFAFSGILLVQWISSKFFRSKE</sequence>
<evidence type="ECO:0000313" key="2">
    <source>
        <dbReference type="EMBL" id="NGP76257.1"/>
    </source>
</evidence>
<dbReference type="RefSeq" id="WP_165140443.1">
    <property type="nucleotide sequence ID" value="NZ_JAALLT010000002.1"/>
</dbReference>
<organism evidence="2 3">
    <name type="scientific">Halalkalibaculum roseum</name>
    <dbReference type="NCBI Taxonomy" id="2709311"/>
    <lineage>
        <taxon>Bacteria</taxon>
        <taxon>Pseudomonadati</taxon>
        <taxon>Balneolota</taxon>
        <taxon>Balneolia</taxon>
        <taxon>Balneolales</taxon>
        <taxon>Balneolaceae</taxon>
        <taxon>Halalkalibaculum</taxon>
    </lineage>
</organism>
<feature type="transmembrane region" description="Helical" evidence="1">
    <location>
        <begin position="37"/>
        <end position="58"/>
    </location>
</feature>
<evidence type="ECO:0000256" key="1">
    <source>
        <dbReference type="SAM" id="Phobius"/>
    </source>
</evidence>
<keyword evidence="3" id="KW-1185">Reference proteome</keyword>
<accession>A0A6M1T0H3</accession>
<feature type="transmembrane region" description="Helical" evidence="1">
    <location>
        <begin position="7"/>
        <end position="25"/>
    </location>
</feature>
<evidence type="ECO:0008006" key="4">
    <source>
        <dbReference type="Google" id="ProtNLM"/>
    </source>
</evidence>
<dbReference type="EMBL" id="JAALLT010000002">
    <property type="protein sequence ID" value="NGP76257.1"/>
    <property type="molecule type" value="Genomic_DNA"/>
</dbReference>
<name>A0A6M1T0H3_9BACT</name>
<gene>
    <name evidence="2" type="ORF">G3570_06410</name>
</gene>
<evidence type="ECO:0000313" key="3">
    <source>
        <dbReference type="Proteomes" id="UP000473278"/>
    </source>
</evidence>